<keyword evidence="2" id="KW-1185">Reference proteome</keyword>
<evidence type="ECO:0000313" key="1">
    <source>
        <dbReference type="EMBL" id="BBE19354.1"/>
    </source>
</evidence>
<sequence>MSTSFVDCGETIESVFYRYVMQIFALRRGWKIKRAANN</sequence>
<gene>
    <name evidence="1" type="ORF">AQPE_3539</name>
</gene>
<dbReference type="Proteomes" id="UP001193389">
    <property type="component" value="Chromosome"/>
</dbReference>
<reference evidence="1" key="1">
    <citation type="journal article" date="2020" name="Int. J. Syst. Evol. Microbiol.">
        <title>Aquipluma nitroreducens gen. nov. sp. nov., a novel facultatively anaerobic bacterium isolated from a freshwater lake.</title>
        <authorList>
            <person name="Watanabe M."/>
            <person name="Kojima H."/>
            <person name="Fukui M."/>
        </authorList>
    </citation>
    <scope>NUCLEOTIDE SEQUENCE</scope>
    <source>
        <strain evidence="1">MeG22</strain>
    </source>
</reference>
<organism evidence="1 2">
    <name type="scientific">Aquipluma nitroreducens</name>
    <dbReference type="NCBI Taxonomy" id="2010828"/>
    <lineage>
        <taxon>Bacteria</taxon>
        <taxon>Pseudomonadati</taxon>
        <taxon>Bacteroidota</taxon>
        <taxon>Bacteroidia</taxon>
        <taxon>Marinilabiliales</taxon>
        <taxon>Prolixibacteraceae</taxon>
        <taxon>Aquipluma</taxon>
    </lineage>
</organism>
<proteinExistence type="predicted"/>
<name>A0A5K7SDM1_9BACT</name>
<dbReference type="EMBL" id="AP018694">
    <property type="protein sequence ID" value="BBE19354.1"/>
    <property type="molecule type" value="Genomic_DNA"/>
</dbReference>
<accession>A0A5K7SDM1</accession>
<protein>
    <submittedName>
        <fullName evidence="1">Uncharacterized protein</fullName>
    </submittedName>
</protein>
<evidence type="ECO:0000313" key="2">
    <source>
        <dbReference type="Proteomes" id="UP001193389"/>
    </source>
</evidence>
<dbReference type="KEGG" id="anf:AQPE_3539"/>
<dbReference type="AlphaFoldDB" id="A0A5K7SDM1"/>